<dbReference type="InterPro" id="IPR052366">
    <property type="entry name" value="GTP_Pyrophosphokinase"/>
</dbReference>
<dbReference type="SMART" id="SM00954">
    <property type="entry name" value="RelA_SpoT"/>
    <property type="match status" value="1"/>
</dbReference>
<evidence type="ECO:0000256" key="1">
    <source>
        <dbReference type="ARBA" id="ARBA00004976"/>
    </source>
</evidence>
<dbReference type="InterPro" id="IPR007685">
    <property type="entry name" value="RelA_SpoT"/>
</dbReference>
<dbReference type="Gene3D" id="3.30.460.10">
    <property type="entry name" value="Beta Polymerase, domain 2"/>
    <property type="match status" value="1"/>
</dbReference>
<dbReference type="RefSeq" id="WP_152164689.1">
    <property type="nucleotide sequence ID" value="NZ_AZEU01000295.1"/>
</dbReference>
<dbReference type="Proteomes" id="UP000051790">
    <property type="component" value="Unassembled WGS sequence"/>
</dbReference>
<dbReference type="Gene3D" id="1.10.287.860">
    <property type="entry name" value="Nucleotidyltransferase"/>
    <property type="match status" value="1"/>
</dbReference>
<keyword evidence="4" id="KW-1185">Reference proteome</keyword>
<dbReference type="CDD" id="cd05399">
    <property type="entry name" value="NT_Rel-Spo_like"/>
    <property type="match status" value="1"/>
</dbReference>
<protein>
    <submittedName>
        <fullName evidence="3">RelA SpoT domain-containing protein</fullName>
    </submittedName>
</protein>
<evidence type="ECO:0000313" key="3">
    <source>
        <dbReference type="EMBL" id="KRL39438.1"/>
    </source>
</evidence>
<dbReference type="SUPFAM" id="SSF81301">
    <property type="entry name" value="Nucleotidyltransferase"/>
    <property type="match status" value="1"/>
</dbReference>
<dbReference type="InterPro" id="IPR043519">
    <property type="entry name" value="NT_sf"/>
</dbReference>
<comment type="pathway">
    <text evidence="1">Purine metabolism; ppGpp biosynthesis; ppGpp from GTP: step 1/2.</text>
</comment>
<name>A0A0R1Q513_9LACO</name>
<dbReference type="GO" id="GO:0015970">
    <property type="term" value="P:guanosine tetraphosphate biosynthetic process"/>
    <property type="evidence" value="ECO:0007669"/>
    <property type="project" value="UniProtKB-UniPathway"/>
</dbReference>
<dbReference type="PATRIC" id="fig|1423769.4.peg.2746"/>
<comment type="caution">
    <text evidence="3">The sequence shown here is derived from an EMBL/GenBank/DDBJ whole genome shotgun (WGS) entry which is preliminary data.</text>
</comment>
<dbReference type="PANTHER" id="PTHR47837">
    <property type="entry name" value="GTP PYROPHOSPHOKINASE YJBM"/>
    <property type="match status" value="1"/>
</dbReference>
<dbReference type="UniPathway" id="UPA00908">
    <property type="reaction ID" value="UER00884"/>
</dbReference>
<accession>A0A0R1Q513</accession>
<evidence type="ECO:0000313" key="4">
    <source>
        <dbReference type="Proteomes" id="UP000051790"/>
    </source>
</evidence>
<organism evidence="3 4">
    <name type="scientific">Lacticaseibacillus manihotivorans DSM 13343 = JCM 12514</name>
    <dbReference type="NCBI Taxonomy" id="1423769"/>
    <lineage>
        <taxon>Bacteria</taxon>
        <taxon>Bacillati</taxon>
        <taxon>Bacillota</taxon>
        <taxon>Bacilli</taxon>
        <taxon>Lactobacillales</taxon>
        <taxon>Lactobacillaceae</taxon>
        <taxon>Lacticaseibacillus</taxon>
    </lineage>
</organism>
<dbReference type="PANTHER" id="PTHR47837:SF2">
    <property type="entry name" value="GTP PYROPHOSPHOKINASE YWAC"/>
    <property type="match status" value="1"/>
</dbReference>
<gene>
    <name evidence="3" type="ORF">FD01_GL002544</name>
</gene>
<sequence>MDLTDFVSYYQLCQAAVNEVGTKLENLDADYQLHNAHNPIHHMEARMKDARSLFRKVKAHDLPLTFASIHDHIYDIGGIRVICNYQADVYTVAENLLAQSDITLIRQKDSIKTPKASGYRSLHLVVSVPVFQAKGVKNTPVEIQLRTVGMDTWASLEHKLRYKTDVDADTVAHYAAQLHQYADEMDHMELGMQAIFHALSDQK</sequence>
<feature type="domain" description="RelA/SpoT" evidence="2">
    <location>
        <begin position="45"/>
        <end position="168"/>
    </location>
</feature>
<dbReference type="EMBL" id="AZEU01000295">
    <property type="protein sequence ID" value="KRL39438.1"/>
    <property type="molecule type" value="Genomic_DNA"/>
</dbReference>
<evidence type="ECO:0000259" key="2">
    <source>
        <dbReference type="SMART" id="SM00954"/>
    </source>
</evidence>
<dbReference type="OrthoDB" id="9789634at2"/>
<proteinExistence type="predicted"/>
<reference evidence="3 4" key="1">
    <citation type="journal article" date="2015" name="Genome Announc.">
        <title>Expanding the biotechnology potential of lactobacilli through comparative genomics of 213 strains and associated genera.</title>
        <authorList>
            <person name="Sun Z."/>
            <person name="Harris H.M."/>
            <person name="McCann A."/>
            <person name="Guo C."/>
            <person name="Argimon S."/>
            <person name="Zhang W."/>
            <person name="Yang X."/>
            <person name="Jeffery I.B."/>
            <person name="Cooney J.C."/>
            <person name="Kagawa T.F."/>
            <person name="Liu W."/>
            <person name="Song Y."/>
            <person name="Salvetti E."/>
            <person name="Wrobel A."/>
            <person name="Rasinkangas P."/>
            <person name="Parkhill J."/>
            <person name="Rea M.C."/>
            <person name="O'Sullivan O."/>
            <person name="Ritari J."/>
            <person name="Douillard F.P."/>
            <person name="Paul Ross R."/>
            <person name="Yang R."/>
            <person name="Briner A.E."/>
            <person name="Felis G.E."/>
            <person name="de Vos W.M."/>
            <person name="Barrangou R."/>
            <person name="Klaenhammer T.R."/>
            <person name="Caufield P.W."/>
            <person name="Cui Y."/>
            <person name="Zhang H."/>
            <person name="O'Toole P.W."/>
        </authorList>
    </citation>
    <scope>NUCLEOTIDE SEQUENCE [LARGE SCALE GENOMIC DNA]</scope>
    <source>
        <strain evidence="3 4">DSM 13343</strain>
    </source>
</reference>
<dbReference type="Pfam" id="PF04607">
    <property type="entry name" value="RelA_SpoT"/>
    <property type="match status" value="1"/>
</dbReference>
<dbReference type="AlphaFoldDB" id="A0A0R1Q513"/>